<feature type="transmembrane region" description="Helical" evidence="7">
    <location>
        <begin position="156"/>
        <end position="177"/>
    </location>
</feature>
<dbReference type="InterPro" id="IPR001958">
    <property type="entry name" value="Tet-R_TetA/multi-R_MdtG-like"/>
</dbReference>
<feature type="transmembrane region" description="Helical" evidence="7">
    <location>
        <begin position="247"/>
        <end position="267"/>
    </location>
</feature>
<dbReference type="Gene3D" id="1.20.1250.20">
    <property type="entry name" value="MFS general substrate transporter like domains"/>
    <property type="match status" value="1"/>
</dbReference>
<evidence type="ECO:0000256" key="7">
    <source>
        <dbReference type="SAM" id="Phobius"/>
    </source>
</evidence>
<dbReference type="EMBL" id="PFLF01000042">
    <property type="protein sequence ID" value="PIY69242.1"/>
    <property type="molecule type" value="Genomic_DNA"/>
</dbReference>
<feature type="transmembrane region" description="Helical" evidence="7">
    <location>
        <begin position="7"/>
        <end position="27"/>
    </location>
</feature>
<dbReference type="PANTHER" id="PTHR23504:SF15">
    <property type="entry name" value="MAJOR FACILITATOR SUPERFAMILY (MFS) PROFILE DOMAIN-CONTAINING PROTEIN"/>
    <property type="match status" value="1"/>
</dbReference>
<evidence type="ECO:0000256" key="6">
    <source>
        <dbReference type="ARBA" id="ARBA00023136"/>
    </source>
</evidence>
<keyword evidence="3" id="KW-0813">Transport</keyword>
<keyword evidence="4 7" id="KW-0812">Transmembrane</keyword>
<dbReference type="PANTHER" id="PTHR23504">
    <property type="entry name" value="MAJOR FACILITATOR SUPERFAMILY DOMAIN-CONTAINING PROTEIN 10"/>
    <property type="match status" value="1"/>
</dbReference>
<evidence type="ECO:0000313" key="9">
    <source>
        <dbReference type="EMBL" id="PIY69242.1"/>
    </source>
</evidence>
<dbReference type="PRINTS" id="PR01035">
    <property type="entry name" value="TCRTETA"/>
</dbReference>
<dbReference type="Pfam" id="PF07690">
    <property type="entry name" value="MFS_1"/>
    <property type="match status" value="1"/>
</dbReference>
<dbReference type="GO" id="GO:0016020">
    <property type="term" value="C:membrane"/>
    <property type="evidence" value="ECO:0007669"/>
    <property type="project" value="UniProtKB-SubCell"/>
</dbReference>
<dbReference type="InterPro" id="IPR020846">
    <property type="entry name" value="MFS_dom"/>
</dbReference>
<evidence type="ECO:0000256" key="5">
    <source>
        <dbReference type="ARBA" id="ARBA00022989"/>
    </source>
</evidence>
<feature type="transmembrane region" description="Helical" evidence="7">
    <location>
        <begin position="39"/>
        <end position="59"/>
    </location>
</feature>
<keyword evidence="5 7" id="KW-1133">Transmembrane helix</keyword>
<protein>
    <submittedName>
        <fullName evidence="9">MFS transporter</fullName>
    </submittedName>
</protein>
<feature type="transmembrane region" description="Helical" evidence="7">
    <location>
        <begin position="129"/>
        <end position="150"/>
    </location>
</feature>
<dbReference type="InterPro" id="IPR005829">
    <property type="entry name" value="Sugar_transporter_CS"/>
</dbReference>
<dbReference type="SUPFAM" id="SSF103473">
    <property type="entry name" value="MFS general substrate transporter"/>
    <property type="match status" value="1"/>
</dbReference>
<evidence type="ECO:0000256" key="4">
    <source>
        <dbReference type="ARBA" id="ARBA00022692"/>
    </source>
</evidence>
<reference evidence="10" key="1">
    <citation type="submission" date="2017-09" db="EMBL/GenBank/DDBJ databases">
        <title>Depth-based differentiation of microbial function through sediment-hosted aquifers and enrichment of novel symbionts in the deep terrestrial subsurface.</title>
        <authorList>
            <person name="Probst A.J."/>
            <person name="Ladd B."/>
            <person name="Jarett J.K."/>
            <person name="Geller-Mcgrath D.E."/>
            <person name="Sieber C.M.K."/>
            <person name="Emerson J.B."/>
            <person name="Anantharaman K."/>
            <person name="Thomas B.C."/>
            <person name="Malmstrom R."/>
            <person name="Stieglmeier M."/>
            <person name="Klingl A."/>
            <person name="Woyke T."/>
            <person name="Ryan C.M."/>
            <person name="Banfield J.F."/>
        </authorList>
    </citation>
    <scope>NUCLEOTIDE SEQUENCE [LARGE SCALE GENOMIC DNA]</scope>
</reference>
<comment type="similarity">
    <text evidence="2">Belongs to the major facilitator superfamily. TCR/Tet family.</text>
</comment>
<comment type="caution">
    <text evidence="9">The sequence shown here is derived from an EMBL/GenBank/DDBJ whole genome shotgun (WGS) entry which is preliminary data.</text>
</comment>
<organism evidence="9 10">
    <name type="scientific">Candidatus Roizmanbacteria bacterium CG_4_10_14_0_8_um_filter_39_9</name>
    <dbReference type="NCBI Taxonomy" id="1974829"/>
    <lineage>
        <taxon>Bacteria</taxon>
        <taxon>Candidatus Roizmaniibacteriota</taxon>
    </lineage>
</organism>
<accession>A0A2M7QEQ8</accession>
<keyword evidence="6 7" id="KW-0472">Membrane</keyword>
<dbReference type="CDD" id="cd17330">
    <property type="entry name" value="MFS_SLC46_TetA_like"/>
    <property type="match status" value="1"/>
</dbReference>
<dbReference type="PROSITE" id="PS00216">
    <property type="entry name" value="SUGAR_TRANSPORT_1"/>
    <property type="match status" value="1"/>
</dbReference>
<dbReference type="AlphaFoldDB" id="A0A2M7QEQ8"/>
<evidence type="ECO:0000313" key="10">
    <source>
        <dbReference type="Proteomes" id="UP000230108"/>
    </source>
</evidence>
<dbReference type="InterPro" id="IPR036259">
    <property type="entry name" value="MFS_trans_sf"/>
</dbReference>
<proteinExistence type="inferred from homology"/>
<evidence type="ECO:0000256" key="2">
    <source>
        <dbReference type="ARBA" id="ARBA00007520"/>
    </source>
</evidence>
<name>A0A2M7QEQ8_9BACT</name>
<dbReference type="PROSITE" id="PS50850">
    <property type="entry name" value="MFS"/>
    <property type="match status" value="1"/>
</dbReference>
<comment type="subcellular location">
    <subcellularLocation>
        <location evidence="1">Membrane</location>
        <topology evidence="1">Multi-pass membrane protein</topology>
    </subcellularLocation>
</comment>
<dbReference type="GO" id="GO:0022857">
    <property type="term" value="F:transmembrane transporter activity"/>
    <property type="evidence" value="ECO:0007669"/>
    <property type="project" value="InterPro"/>
</dbReference>
<feature type="transmembrane region" description="Helical" evidence="7">
    <location>
        <begin position="363"/>
        <end position="381"/>
    </location>
</feature>
<gene>
    <name evidence="9" type="ORF">COY90_01785</name>
</gene>
<evidence type="ECO:0000256" key="3">
    <source>
        <dbReference type="ARBA" id="ARBA00022448"/>
    </source>
</evidence>
<dbReference type="Proteomes" id="UP000230108">
    <property type="component" value="Unassembled WGS sequence"/>
</dbReference>
<sequence>MKNKPLFTIFAIVFVDLLGFGIILPLLPYIAERYNANPAQIGLLTAAYSFFQLLAAPLLGRLSDRYGRKKILIISQAGSAIGYLILALSNNLALLFVSRIIDGITGGNISIAQAYIADVTTKENRAKGMGMIGAAFGLGFIFGPAIGGLLFRFGYIYPALFAMVVGIITVFLTYFYLPETVNVEAAIHSSKTAPSFQEMMHVVFKSSIGYLIITFFILNTSFSVFTGNFALWTQHKFNFGPTENGFFFAYIGVLAVIMQLKLLPILIKKFGEKTLLRYSMIFLCAGLAFMPLVPFASFLFATQLLIVLGNSMANPSIQALASENVPKEEYGGTLGILASAGSLGRIIGPVIGGEIFYLYSGDASFYLAAALLFFVFLFLQVKLRKA</sequence>
<evidence type="ECO:0000256" key="1">
    <source>
        <dbReference type="ARBA" id="ARBA00004141"/>
    </source>
</evidence>
<evidence type="ECO:0000259" key="8">
    <source>
        <dbReference type="PROSITE" id="PS50850"/>
    </source>
</evidence>
<dbReference type="InterPro" id="IPR011701">
    <property type="entry name" value="MFS"/>
</dbReference>
<feature type="transmembrane region" description="Helical" evidence="7">
    <location>
        <begin position="208"/>
        <end position="227"/>
    </location>
</feature>
<feature type="domain" description="Major facilitator superfamily (MFS) profile" evidence="8">
    <location>
        <begin position="5"/>
        <end position="386"/>
    </location>
</feature>
<feature type="transmembrane region" description="Helical" evidence="7">
    <location>
        <begin position="279"/>
        <end position="306"/>
    </location>
</feature>